<dbReference type="Gene3D" id="3.90.550.10">
    <property type="entry name" value="Spore Coat Polysaccharide Biosynthesis Protein SpsA, Chain A"/>
    <property type="match status" value="1"/>
</dbReference>
<dbReference type="PANTHER" id="PTHR22916:SF3">
    <property type="entry name" value="UDP-GLCNAC:BETAGAL BETA-1,3-N-ACETYLGLUCOSAMINYLTRANSFERASE-LIKE PROTEIN 1"/>
    <property type="match status" value="1"/>
</dbReference>
<keyword evidence="3" id="KW-0808">Transferase</keyword>
<evidence type="ECO:0000256" key="1">
    <source>
        <dbReference type="SAM" id="Phobius"/>
    </source>
</evidence>
<name>A0A4Q2UMD5_9BACT</name>
<dbReference type="InterPro" id="IPR001173">
    <property type="entry name" value="Glyco_trans_2-like"/>
</dbReference>
<dbReference type="InterPro" id="IPR029044">
    <property type="entry name" value="Nucleotide-diphossugar_trans"/>
</dbReference>
<keyword evidence="4" id="KW-1185">Reference proteome</keyword>
<sequence length="248" mass="28581">MVSVCMATFNGELYIFDQLQSILKQLSHEDEVIISDDSSTDSTVAIINSFNDERIKLFENQKFKSAVLNFQFTLYQAKGDYVFLADQDDVWLSDRVSTMLEHLQQHKLVVCNCKFIDEKGFSLHPKSFFNIYNSGPGVIKNFVKNTYIGNCMAFNRDILNFALPFPKAIDFYPNIDHGMWIGILVNVFYTADFIPSILVLYRRHDKNVSPTNIEGKSPYSLKIKVLSRFSLGFYLLQRALSHAFKKIH</sequence>
<dbReference type="GO" id="GO:0016758">
    <property type="term" value="F:hexosyltransferase activity"/>
    <property type="evidence" value="ECO:0007669"/>
    <property type="project" value="UniProtKB-ARBA"/>
</dbReference>
<dbReference type="SUPFAM" id="SSF53448">
    <property type="entry name" value="Nucleotide-diphospho-sugar transferases"/>
    <property type="match status" value="1"/>
</dbReference>
<organism evidence="3 4">
    <name type="scientific">Spirosoma sordidisoli</name>
    <dbReference type="NCBI Taxonomy" id="2502893"/>
    <lineage>
        <taxon>Bacteria</taxon>
        <taxon>Pseudomonadati</taxon>
        <taxon>Bacteroidota</taxon>
        <taxon>Cytophagia</taxon>
        <taxon>Cytophagales</taxon>
        <taxon>Cytophagaceae</taxon>
        <taxon>Spirosoma</taxon>
    </lineage>
</organism>
<comment type="caution">
    <text evidence="3">The sequence shown here is derived from an EMBL/GenBank/DDBJ whole genome shotgun (WGS) entry which is preliminary data.</text>
</comment>
<dbReference type="Proteomes" id="UP000290407">
    <property type="component" value="Unassembled WGS sequence"/>
</dbReference>
<keyword evidence="1" id="KW-1133">Transmembrane helix</keyword>
<dbReference type="AlphaFoldDB" id="A0A4Q2UMD5"/>
<evidence type="ECO:0000313" key="3">
    <source>
        <dbReference type="EMBL" id="RYC68720.1"/>
    </source>
</evidence>
<accession>A0A4Q2UMD5</accession>
<protein>
    <submittedName>
        <fullName evidence="3">Glycosyltransferase</fullName>
    </submittedName>
</protein>
<evidence type="ECO:0000313" key="4">
    <source>
        <dbReference type="Proteomes" id="UP000290407"/>
    </source>
</evidence>
<keyword evidence="1" id="KW-0812">Transmembrane</keyword>
<reference evidence="3 4" key="1">
    <citation type="submission" date="2019-01" db="EMBL/GenBank/DDBJ databases">
        <title>Spirosoma flava sp. nov., a propanil-degrading bacterium isolated from herbicide-contaminated soil.</title>
        <authorList>
            <person name="Zhang L."/>
            <person name="Jiang J.-D."/>
        </authorList>
    </citation>
    <scope>NUCLEOTIDE SEQUENCE [LARGE SCALE GENOMIC DNA]</scope>
    <source>
        <strain evidence="3 4">TY50</strain>
    </source>
</reference>
<dbReference type="Pfam" id="PF00535">
    <property type="entry name" value="Glycos_transf_2"/>
    <property type="match status" value="1"/>
</dbReference>
<feature type="domain" description="Glycosyltransferase 2-like" evidence="2">
    <location>
        <begin position="3"/>
        <end position="159"/>
    </location>
</feature>
<gene>
    <name evidence="3" type="ORF">EQG79_19560</name>
</gene>
<feature type="transmembrane region" description="Helical" evidence="1">
    <location>
        <begin position="179"/>
        <end position="201"/>
    </location>
</feature>
<dbReference type="PANTHER" id="PTHR22916">
    <property type="entry name" value="GLYCOSYLTRANSFERASE"/>
    <property type="match status" value="1"/>
</dbReference>
<proteinExistence type="predicted"/>
<evidence type="ECO:0000259" key="2">
    <source>
        <dbReference type="Pfam" id="PF00535"/>
    </source>
</evidence>
<dbReference type="EMBL" id="SBLB01000005">
    <property type="protein sequence ID" value="RYC68720.1"/>
    <property type="molecule type" value="Genomic_DNA"/>
</dbReference>
<keyword evidence="1" id="KW-0472">Membrane</keyword>